<feature type="domain" description="Type II secretion system protein GspF" evidence="8">
    <location>
        <begin position="68"/>
        <end position="191"/>
    </location>
</feature>
<dbReference type="Proteomes" id="UP000619512">
    <property type="component" value="Unassembled WGS sequence"/>
</dbReference>
<evidence type="ECO:0000256" key="5">
    <source>
        <dbReference type="ARBA" id="ARBA00022989"/>
    </source>
</evidence>
<dbReference type="InterPro" id="IPR042094">
    <property type="entry name" value="T2SS_GspF_sf"/>
</dbReference>
<evidence type="ECO:0000313" key="9">
    <source>
        <dbReference type="EMBL" id="GGZ06550.1"/>
    </source>
</evidence>
<feature type="domain" description="Type II secretion system protein GspF" evidence="8">
    <location>
        <begin position="272"/>
        <end position="393"/>
    </location>
</feature>
<dbReference type="OrthoDB" id="9805682at2"/>
<feature type="transmembrane region" description="Helical" evidence="7">
    <location>
        <begin position="210"/>
        <end position="236"/>
    </location>
</feature>
<dbReference type="EMBL" id="CP038026">
    <property type="protein sequence ID" value="QBQ34985.1"/>
    <property type="molecule type" value="Genomic_DNA"/>
</dbReference>
<proteinExistence type="inferred from homology"/>
<evidence type="ECO:0000313" key="11">
    <source>
        <dbReference type="Proteomes" id="UP000294359"/>
    </source>
</evidence>
<dbReference type="InterPro" id="IPR018076">
    <property type="entry name" value="T2SS_GspF_dom"/>
</dbReference>
<dbReference type="RefSeq" id="WP_134383064.1">
    <property type="nucleotide sequence ID" value="NZ_BMWW01000010.1"/>
</dbReference>
<evidence type="ECO:0000256" key="2">
    <source>
        <dbReference type="ARBA" id="ARBA00005745"/>
    </source>
</evidence>
<dbReference type="AlphaFoldDB" id="A0A4P7BC17"/>
<dbReference type="InterPro" id="IPR003004">
    <property type="entry name" value="GspF/PilC"/>
</dbReference>
<dbReference type="Gene3D" id="1.20.81.30">
    <property type="entry name" value="Type II secretion system (T2SS), domain F"/>
    <property type="match status" value="2"/>
</dbReference>
<dbReference type="EMBL" id="BMWW01000010">
    <property type="protein sequence ID" value="GGZ06550.1"/>
    <property type="molecule type" value="Genomic_DNA"/>
</dbReference>
<dbReference type="PANTHER" id="PTHR30012">
    <property type="entry name" value="GENERAL SECRETION PATHWAY PROTEIN"/>
    <property type="match status" value="1"/>
</dbReference>
<comment type="subcellular location">
    <subcellularLocation>
        <location evidence="1">Cell membrane</location>
        <topology evidence="1">Multi-pass membrane protein</topology>
    </subcellularLocation>
</comment>
<gene>
    <name evidence="10" type="ORF">E1742_01440</name>
    <name evidence="9" type="ORF">GCM10007388_45130</name>
</gene>
<keyword evidence="3" id="KW-1003">Cell membrane</keyword>
<dbReference type="PRINTS" id="PR00812">
    <property type="entry name" value="BCTERIALGSPF"/>
</dbReference>
<keyword evidence="4 7" id="KW-0812">Transmembrane</keyword>
<feature type="transmembrane region" description="Helical" evidence="7">
    <location>
        <begin position="375"/>
        <end position="396"/>
    </location>
</feature>
<dbReference type="Pfam" id="PF00482">
    <property type="entry name" value="T2SSF"/>
    <property type="match status" value="2"/>
</dbReference>
<comment type="similarity">
    <text evidence="2">Belongs to the GSP F family.</text>
</comment>
<evidence type="ECO:0000259" key="8">
    <source>
        <dbReference type="Pfam" id="PF00482"/>
    </source>
</evidence>
<feature type="transmembrane region" description="Helical" evidence="7">
    <location>
        <begin position="167"/>
        <end position="190"/>
    </location>
</feature>
<protein>
    <submittedName>
        <fullName evidence="10">Type II secretion system F family protein</fullName>
    </submittedName>
    <submittedName>
        <fullName evidence="9">Type II secretion system protein</fullName>
    </submittedName>
</protein>
<evidence type="ECO:0000256" key="1">
    <source>
        <dbReference type="ARBA" id="ARBA00004651"/>
    </source>
</evidence>
<keyword evidence="11" id="KW-1185">Reference proteome</keyword>
<dbReference type="PANTHER" id="PTHR30012:SF0">
    <property type="entry name" value="TYPE II SECRETION SYSTEM PROTEIN F-RELATED"/>
    <property type="match status" value="1"/>
</dbReference>
<evidence type="ECO:0000256" key="7">
    <source>
        <dbReference type="SAM" id="Phobius"/>
    </source>
</evidence>
<sequence length="404" mass="45218">MPKFIYRAMTPTGEIVPGDMEALNLPDLEMRLSRMDLDLIDFRQTRQRKVPLGAIGRRAISRRELINFCFHMEQMSSAGVPILDALNDLRDSMDHLRFREIVTDLIEKIEGGLQLSDALAGHPDVFDPTFTSLVKAGEESGKVNEVFRDLASGLRWQDELAAQTKKIVTYPAVVLVVVTAVTFFLMIYLVPQLTNFIGNMGRELPLHTKVLIAVSNVFIDWWFVLLALPFAVWFGARWWLGRSERAAFSFDRIKLRAWPVGPVLHKIILARFATFFALMYASGITILDCIRLSEGIVGNRVVAAALRRAAQLISEGHSVTAAFATTGIFPPLVVRMLKVGEATGALDGALRNVAYFYNREVREQIERVQAMIEPAMTVVLGLLLGWIMLSVLGPIYDTISAIRI</sequence>
<organism evidence="9 12">
    <name type="scientific">Pseudoduganella plicata</name>
    <dbReference type="NCBI Taxonomy" id="321984"/>
    <lineage>
        <taxon>Bacteria</taxon>
        <taxon>Pseudomonadati</taxon>
        <taxon>Pseudomonadota</taxon>
        <taxon>Betaproteobacteria</taxon>
        <taxon>Burkholderiales</taxon>
        <taxon>Oxalobacteraceae</taxon>
        <taxon>Telluria group</taxon>
        <taxon>Pseudoduganella</taxon>
    </lineage>
</organism>
<reference evidence="9" key="3">
    <citation type="submission" date="2022-12" db="EMBL/GenBank/DDBJ databases">
        <authorList>
            <person name="Sun Q."/>
            <person name="Kim S."/>
        </authorList>
    </citation>
    <scope>NUCLEOTIDE SEQUENCE</scope>
    <source>
        <strain evidence="9">KCTC 12344</strain>
    </source>
</reference>
<reference evidence="10 11" key="2">
    <citation type="submission" date="2019-03" db="EMBL/GenBank/DDBJ databases">
        <title>Draft Genome Sequences of Six Type Strains of the Genus Massilia.</title>
        <authorList>
            <person name="Miess H."/>
            <person name="Frediansyhah A."/>
            <person name="Gross H."/>
        </authorList>
    </citation>
    <scope>NUCLEOTIDE SEQUENCE [LARGE SCALE GENOMIC DNA]</scope>
    <source>
        <strain evidence="10 11">DSM 17505</strain>
    </source>
</reference>
<name>A0A4P7BC17_9BURK</name>
<accession>A0A4P7BC17</accession>
<evidence type="ECO:0000256" key="4">
    <source>
        <dbReference type="ARBA" id="ARBA00022692"/>
    </source>
</evidence>
<keyword evidence="6 7" id="KW-0472">Membrane</keyword>
<reference evidence="9" key="1">
    <citation type="journal article" date="2014" name="Int. J. Syst. Evol. Microbiol.">
        <title>Complete genome sequence of Corynebacterium casei LMG S-19264T (=DSM 44701T), isolated from a smear-ripened cheese.</title>
        <authorList>
            <consortium name="US DOE Joint Genome Institute (JGI-PGF)"/>
            <person name="Walter F."/>
            <person name="Albersmeier A."/>
            <person name="Kalinowski J."/>
            <person name="Ruckert C."/>
        </authorList>
    </citation>
    <scope>NUCLEOTIDE SEQUENCE</scope>
    <source>
        <strain evidence="9">KCTC 12344</strain>
    </source>
</reference>
<evidence type="ECO:0000313" key="12">
    <source>
        <dbReference type="Proteomes" id="UP000619512"/>
    </source>
</evidence>
<evidence type="ECO:0000256" key="6">
    <source>
        <dbReference type="ARBA" id="ARBA00023136"/>
    </source>
</evidence>
<evidence type="ECO:0000313" key="10">
    <source>
        <dbReference type="EMBL" id="QBQ34985.1"/>
    </source>
</evidence>
<keyword evidence="5 7" id="KW-1133">Transmembrane helix</keyword>
<dbReference type="GO" id="GO:0005886">
    <property type="term" value="C:plasma membrane"/>
    <property type="evidence" value="ECO:0007669"/>
    <property type="project" value="UniProtKB-SubCell"/>
</dbReference>
<dbReference type="Proteomes" id="UP000294359">
    <property type="component" value="Chromosome"/>
</dbReference>
<evidence type="ECO:0000256" key="3">
    <source>
        <dbReference type="ARBA" id="ARBA00022475"/>
    </source>
</evidence>